<reference evidence="3" key="2">
    <citation type="submission" date="2023-05" db="EMBL/GenBank/DDBJ databases">
        <authorList>
            <person name="Schelkunov M.I."/>
        </authorList>
    </citation>
    <scope>NUCLEOTIDE SEQUENCE</scope>
    <source>
        <strain evidence="3">Hsosn_3</strain>
        <tissue evidence="3">Leaf</tissue>
    </source>
</reference>
<keyword evidence="4" id="KW-1185">Reference proteome</keyword>
<evidence type="ECO:0000259" key="2">
    <source>
        <dbReference type="Pfam" id="PF08276"/>
    </source>
</evidence>
<comment type="caution">
    <text evidence="3">The sequence shown here is derived from an EMBL/GenBank/DDBJ whole genome shotgun (WGS) entry which is preliminary data.</text>
</comment>
<sequence>MVYKSFDYPGPGNFRILQLGTTWIAGEQMWHTGHSGGSSSNEEARSWATFWSLLMMMQSQNALRRGRSCTPVGKSCNYTTYASADVNMGGRGCFAWFGELNDVKKYHSVDGQDFYLRLDAAKLVTSGTSIRTPEANCQGTTNNTYDNSVQGVKRRGCGPSINTILHVKMSFPMLEQVDISCCQENRSLEIFSLFSVTIAQEPFVETSICESFPKSRSDGIHSLDSPGLRRKSSSIKGRTHDNVVTDQPVPVKLDTAE</sequence>
<name>A0AAD8ND46_9APIA</name>
<dbReference type="Proteomes" id="UP001237642">
    <property type="component" value="Unassembled WGS sequence"/>
</dbReference>
<proteinExistence type="predicted"/>
<reference evidence="3" key="1">
    <citation type="submission" date="2023-02" db="EMBL/GenBank/DDBJ databases">
        <title>Genome of toxic invasive species Heracleum sosnowskyi carries increased number of genes despite the absence of recent whole-genome duplications.</title>
        <authorList>
            <person name="Schelkunov M."/>
            <person name="Shtratnikova V."/>
            <person name="Makarenko M."/>
            <person name="Klepikova A."/>
            <person name="Omelchenko D."/>
            <person name="Novikova G."/>
            <person name="Obukhova E."/>
            <person name="Bogdanov V."/>
            <person name="Penin A."/>
            <person name="Logacheva M."/>
        </authorList>
    </citation>
    <scope>NUCLEOTIDE SEQUENCE</scope>
    <source>
        <strain evidence="3">Hsosn_3</strain>
        <tissue evidence="3">Leaf</tissue>
    </source>
</reference>
<dbReference type="EMBL" id="JAUIZM010000001">
    <property type="protein sequence ID" value="KAK1404597.1"/>
    <property type="molecule type" value="Genomic_DNA"/>
</dbReference>
<dbReference type="Pfam" id="PF08276">
    <property type="entry name" value="PAN_2"/>
    <property type="match status" value="1"/>
</dbReference>
<feature type="domain" description="Apple" evidence="2">
    <location>
        <begin position="74"/>
        <end position="103"/>
    </location>
</feature>
<evidence type="ECO:0000313" key="3">
    <source>
        <dbReference type="EMBL" id="KAK1404597.1"/>
    </source>
</evidence>
<gene>
    <name evidence="3" type="ORF">POM88_004202</name>
</gene>
<dbReference type="AlphaFoldDB" id="A0AAD8ND46"/>
<evidence type="ECO:0000256" key="1">
    <source>
        <dbReference type="SAM" id="MobiDB-lite"/>
    </source>
</evidence>
<evidence type="ECO:0000313" key="4">
    <source>
        <dbReference type="Proteomes" id="UP001237642"/>
    </source>
</evidence>
<protein>
    <recommendedName>
        <fullName evidence="2">Apple domain-containing protein</fullName>
    </recommendedName>
</protein>
<feature type="region of interest" description="Disordered" evidence="1">
    <location>
        <begin position="220"/>
        <end position="257"/>
    </location>
</feature>
<accession>A0AAD8ND46</accession>
<dbReference type="InterPro" id="IPR003609">
    <property type="entry name" value="Pan_app"/>
</dbReference>
<organism evidence="3 4">
    <name type="scientific">Heracleum sosnowskyi</name>
    <dbReference type="NCBI Taxonomy" id="360622"/>
    <lineage>
        <taxon>Eukaryota</taxon>
        <taxon>Viridiplantae</taxon>
        <taxon>Streptophyta</taxon>
        <taxon>Embryophyta</taxon>
        <taxon>Tracheophyta</taxon>
        <taxon>Spermatophyta</taxon>
        <taxon>Magnoliopsida</taxon>
        <taxon>eudicotyledons</taxon>
        <taxon>Gunneridae</taxon>
        <taxon>Pentapetalae</taxon>
        <taxon>asterids</taxon>
        <taxon>campanulids</taxon>
        <taxon>Apiales</taxon>
        <taxon>Apiaceae</taxon>
        <taxon>Apioideae</taxon>
        <taxon>apioid superclade</taxon>
        <taxon>Tordylieae</taxon>
        <taxon>Tordyliinae</taxon>
        <taxon>Heracleum</taxon>
    </lineage>
</organism>